<gene>
    <name evidence="1" type="ordered locus">BMULJ_06230</name>
</gene>
<sequence length="89" mass="9606">MIRTLPQPFVDALAVLDASIDSRNESLLDVLASIVHPDMICSLFDVCALEAEAKRVALRCIDYALTSGLDAEQSAALFAVIEPKIAGRF</sequence>
<dbReference type="AlphaFoldDB" id="A0A0H3KS44"/>
<keyword evidence="2" id="KW-1185">Reference proteome</keyword>
<dbReference type="KEGG" id="bmj:BMULJ_06230"/>
<dbReference type="HOGENOM" id="CLU_2448921_0_0_4"/>
<protein>
    <submittedName>
        <fullName evidence="1">Uncharacterized protein</fullName>
    </submittedName>
</protein>
<geneLocation type="plasmid" evidence="1 2">
    <name>pTGL1</name>
</geneLocation>
<accession>A0A0H3KS44</accession>
<keyword evidence="1" id="KW-0614">Plasmid</keyword>
<dbReference type="EMBL" id="AP009388">
    <property type="protein sequence ID" value="BAG48019.1"/>
    <property type="molecule type" value="Genomic_DNA"/>
</dbReference>
<evidence type="ECO:0000313" key="1">
    <source>
        <dbReference type="EMBL" id="BAG48019.1"/>
    </source>
</evidence>
<dbReference type="Proteomes" id="UP000008815">
    <property type="component" value="Plasmid pTGL1"/>
</dbReference>
<organism evidence="1 2">
    <name type="scientific">Burkholderia multivorans (strain ATCC 17616 / 249)</name>
    <dbReference type="NCBI Taxonomy" id="395019"/>
    <lineage>
        <taxon>Bacteria</taxon>
        <taxon>Pseudomonadati</taxon>
        <taxon>Pseudomonadota</taxon>
        <taxon>Betaproteobacteria</taxon>
        <taxon>Burkholderiales</taxon>
        <taxon>Burkholderiaceae</taxon>
        <taxon>Burkholderia</taxon>
        <taxon>Burkholderia cepacia complex</taxon>
    </lineage>
</organism>
<proteinExistence type="predicted"/>
<name>A0A0H3KS44_BURM1</name>
<reference evidence="1 2" key="1">
    <citation type="submission" date="2007-04" db="EMBL/GenBank/DDBJ databases">
        <title>Complete genome sequence of Burkholderia multivorans ATCC 17616.</title>
        <authorList>
            <person name="Ohtsubo Y."/>
            <person name="Yamashita A."/>
            <person name="Kurokawa K."/>
            <person name="Takami H."/>
            <person name="Yuhara S."/>
            <person name="Nishiyama E."/>
            <person name="Endo R."/>
            <person name="Miyazaki R."/>
            <person name="Ono A."/>
            <person name="Yano K."/>
            <person name="Ito M."/>
            <person name="Sota M."/>
            <person name="Yuji N."/>
            <person name="Hattori M."/>
            <person name="Tsuda M."/>
        </authorList>
    </citation>
    <scope>NUCLEOTIDE SEQUENCE [LARGE SCALE GENOMIC DNA]</scope>
    <source>
        <strain evidence="2">ATCC 17616 / 249</strain>
        <plasmid evidence="2">Plasmid pTGL1</plasmid>
    </source>
</reference>
<evidence type="ECO:0000313" key="2">
    <source>
        <dbReference type="Proteomes" id="UP000008815"/>
    </source>
</evidence>